<reference evidence="4" key="1">
    <citation type="submission" date="2016-10" db="EMBL/GenBank/DDBJ databases">
        <authorList>
            <person name="Varghese N."/>
            <person name="Submissions S."/>
        </authorList>
    </citation>
    <scope>NUCLEOTIDE SEQUENCE [LARGE SCALE GENOMIC DNA]</scope>
    <source>
        <strain evidence="4">OR362-8,ATCC BAA-1266,JCM 13504</strain>
    </source>
</reference>
<dbReference type="AlphaFoldDB" id="A0A1I5ZZC2"/>
<dbReference type="PROSITE" id="PS51257">
    <property type="entry name" value="PROKAR_LIPOPROTEIN"/>
    <property type="match status" value="1"/>
</dbReference>
<dbReference type="InterPro" id="IPR025510">
    <property type="entry name" value="DUF4397"/>
</dbReference>
<dbReference type="EMBL" id="FOXS01000004">
    <property type="protein sequence ID" value="SFQ61831.1"/>
    <property type="molecule type" value="Genomic_DNA"/>
</dbReference>
<evidence type="ECO:0000313" key="3">
    <source>
        <dbReference type="EMBL" id="SFQ61831.1"/>
    </source>
</evidence>
<accession>A0A1I5ZZC2</accession>
<feature type="signal peptide" evidence="1">
    <location>
        <begin position="1"/>
        <end position="21"/>
    </location>
</feature>
<feature type="domain" description="DUF4397" evidence="2">
    <location>
        <begin position="47"/>
        <end position="167"/>
    </location>
</feature>
<evidence type="ECO:0000259" key="2">
    <source>
        <dbReference type="Pfam" id="PF14344"/>
    </source>
</evidence>
<feature type="chain" id="PRO_5011659362" description="DUF4397 domain-containing protein" evidence="1">
    <location>
        <begin position="22"/>
        <end position="275"/>
    </location>
</feature>
<sequence length="275" mass="28751">MKFSFASLFTKLTLATSVAGALVGCDEPKYPEPTPIATPSTDQARYQVVNAAPGAGAAQLVSIDNVAPTTAFTFAALPYLSVVRVNIPAGQRLLIFSTAANNNREIATRLNFSTNSNTTIFLTDPTVRVASGTDLGGVRTVALVDNFTPVPATGRARIRFVNLAPTATGGNTSYGIFNVGNPALPTSLFSAVPFRAYRAINNVTNATPPVTTNFANFTEVAAGVYTLDVRSNATTILAGTTQAVTFESGKFYTVYTRGIAGNSATPLGISTVLHN</sequence>
<evidence type="ECO:0000256" key="1">
    <source>
        <dbReference type="SAM" id="SignalP"/>
    </source>
</evidence>
<dbReference type="STRING" id="1227077.SAMN04515668_3336"/>
<dbReference type="RefSeq" id="WP_092676006.1">
    <property type="nucleotide sequence ID" value="NZ_FOXS01000004.1"/>
</dbReference>
<gene>
    <name evidence="3" type="ORF">SAMN04515668_3336</name>
</gene>
<dbReference type="OrthoDB" id="9792011at2"/>
<dbReference type="Pfam" id="PF14344">
    <property type="entry name" value="DUF4397"/>
    <property type="match status" value="1"/>
</dbReference>
<protein>
    <recommendedName>
        <fullName evidence="2">DUF4397 domain-containing protein</fullName>
    </recommendedName>
</protein>
<proteinExistence type="predicted"/>
<keyword evidence="4" id="KW-1185">Reference proteome</keyword>
<evidence type="ECO:0000313" key="4">
    <source>
        <dbReference type="Proteomes" id="UP000199029"/>
    </source>
</evidence>
<organism evidence="3 4">
    <name type="scientific">Hymenobacter arizonensis</name>
    <name type="common">Siccationidurans arizonensis</name>
    <dbReference type="NCBI Taxonomy" id="1227077"/>
    <lineage>
        <taxon>Bacteria</taxon>
        <taxon>Pseudomonadati</taxon>
        <taxon>Bacteroidota</taxon>
        <taxon>Cytophagia</taxon>
        <taxon>Cytophagales</taxon>
        <taxon>Hymenobacteraceae</taxon>
        <taxon>Hymenobacter</taxon>
    </lineage>
</organism>
<name>A0A1I5ZZC2_HYMAR</name>
<keyword evidence="1" id="KW-0732">Signal</keyword>
<dbReference type="Proteomes" id="UP000199029">
    <property type="component" value="Unassembled WGS sequence"/>
</dbReference>